<comment type="caution">
    <text evidence="10">The sequence shown here is derived from an EMBL/GenBank/DDBJ whole genome shotgun (WGS) entry which is preliminary data.</text>
</comment>
<feature type="transmembrane region" description="Helical" evidence="8">
    <location>
        <begin position="193"/>
        <end position="216"/>
    </location>
</feature>
<evidence type="ECO:0000259" key="9">
    <source>
        <dbReference type="Pfam" id="PF13231"/>
    </source>
</evidence>
<evidence type="ECO:0000256" key="5">
    <source>
        <dbReference type="ARBA" id="ARBA00022692"/>
    </source>
</evidence>
<protein>
    <recommendedName>
        <fullName evidence="9">Glycosyltransferase RgtA/B/C/D-like domain-containing protein</fullName>
    </recommendedName>
</protein>
<evidence type="ECO:0000256" key="6">
    <source>
        <dbReference type="ARBA" id="ARBA00022989"/>
    </source>
</evidence>
<comment type="subcellular location">
    <subcellularLocation>
        <location evidence="1">Cell membrane</location>
        <topology evidence="1">Multi-pass membrane protein</topology>
    </subcellularLocation>
</comment>
<feature type="transmembrane region" description="Helical" evidence="8">
    <location>
        <begin position="282"/>
        <end position="299"/>
    </location>
</feature>
<keyword evidence="7 8" id="KW-0472">Membrane</keyword>
<dbReference type="Proteomes" id="UP000178176">
    <property type="component" value="Unassembled WGS sequence"/>
</dbReference>
<keyword evidence="6 8" id="KW-1133">Transmembrane helix</keyword>
<sequence>MSRLFTQLVLIFSLFFLTRLTNLTLLPIHIDEANYLNWGWFTVHGSPFYPLFDAKTPALMWLFGTSQMLFPDPLQAGRLISIFTGLVNLTLLAWLASRLISRRAILIVSLLYIFSPYFLFYDRQALMESALTSTYLFSFILLWQLTIRPSLKKSACLGAILSIGFWIKPTALVFMAAAAPVLILHGLALRRPIFYYFGPLCITLLSFAILSSPILLHPSFRLTWPRNSEYTLPSSQILTIPINYWKNNLVVAAELWPLLLTPTVFLPSIFGLIGLFYKRSSLILILWIFVPISIIIVIARPLGDFIHRYTVPFLPLLLLTATLWFNHHNRFLIPALILPISLSLLLIQNPIRYFQLTSQFSRYSYIRGYVTGPNTGYQTAAIISYLKTQALSEPIIVGLSPYHNPHESAVNVYLREAPNILPRYFPLNFPPSLSSHDCLSTPLPFYSFAKPHNTHPLAKFLLPIALISNSYNSEKTTIYTLKTGCSPDQTISLPLTVIPIPTPILEP</sequence>
<evidence type="ECO:0000313" key="10">
    <source>
        <dbReference type="EMBL" id="OGC92623.1"/>
    </source>
</evidence>
<keyword evidence="2" id="KW-1003">Cell membrane</keyword>
<evidence type="ECO:0000256" key="7">
    <source>
        <dbReference type="ARBA" id="ARBA00023136"/>
    </source>
</evidence>
<dbReference type="InterPro" id="IPR038731">
    <property type="entry name" value="RgtA/B/C-like"/>
</dbReference>
<organism evidence="10 11">
    <name type="scientific">Candidatus Amesbacteria bacterium RIFCSPHIGHO2_01_FULL_48_32b</name>
    <dbReference type="NCBI Taxonomy" id="1797253"/>
    <lineage>
        <taxon>Bacteria</taxon>
        <taxon>Candidatus Amesiibacteriota</taxon>
    </lineage>
</organism>
<keyword evidence="5 8" id="KW-0812">Transmembrane</keyword>
<dbReference type="Pfam" id="PF13231">
    <property type="entry name" value="PMT_2"/>
    <property type="match status" value="1"/>
</dbReference>
<evidence type="ECO:0000256" key="2">
    <source>
        <dbReference type="ARBA" id="ARBA00022475"/>
    </source>
</evidence>
<keyword evidence="3" id="KW-0328">Glycosyltransferase</keyword>
<feature type="transmembrane region" description="Helical" evidence="8">
    <location>
        <begin position="103"/>
        <end position="120"/>
    </location>
</feature>
<dbReference type="GO" id="GO:0016763">
    <property type="term" value="F:pentosyltransferase activity"/>
    <property type="evidence" value="ECO:0007669"/>
    <property type="project" value="TreeGrafter"/>
</dbReference>
<feature type="transmembrane region" description="Helical" evidence="8">
    <location>
        <begin position="306"/>
        <end position="325"/>
    </location>
</feature>
<dbReference type="GO" id="GO:0009103">
    <property type="term" value="P:lipopolysaccharide biosynthetic process"/>
    <property type="evidence" value="ECO:0007669"/>
    <property type="project" value="UniProtKB-ARBA"/>
</dbReference>
<dbReference type="InterPro" id="IPR050297">
    <property type="entry name" value="LipidA_mod_glycosyltrf_83"/>
</dbReference>
<feature type="transmembrane region" description="Helical" evidence="8">
    <location>
        <begin position="331"/>
        <end position="347"/>
    </location>
</feature>
<evidence type="ECO:0000256" key="3">
    <source>
        <dbReference type="ARBA" id="ARBA00022676"/>
    </source>
</evidence>
<keyword evidence="4" id="KW-0808">Transferase</keyword>
<dbReference type="PANTHER" id="PTHR33908:SF11">
    <property type="entry name" value="MEMBRANE PROTEIN"/>
    <property type="match status" value="1"/>
</dbReference>
<gene>
    <name evidence="10" type="ORF">A2876_02970</name>
</gene>
<name>A0A1F4YHC2_9BACT</name>
<feature type="transmembrane region" description="Helical" evidence="8">
    <location>
        <begin position="157"/>
        <end position="187"/>
    </location>
</feature>
<feature type="transmembrane region" description="Helical" evidence="8">
    <location>
        <begin position="76"/>
        <end position="96"/>
    </location>
</feature>
<proteinExistence type="predicted"/>
<dbReference type="GO" id="GO:0005886">
    <property type="term" value="C:plasma membrane"/>
    <property type="evidence" value="ECO:0007669"/>
    <property type="project" value="UniProtKB-SubCell"/>
</dbReference>
<evidence type="ECO:0000256" key="4">
    <source>
        <dbReference type="ARBA" id="ARBA00022679"/>
    </source>
</evidence>
<feature type="transmembrane region" description="Helical" evidence="8">
    <location>
        <begin position="255"/>
        <end position="276"/>
    </location>
</feature>
<dbReference type="EMBL" id="MEXH01000011">
    <property type="protein sequence ID" value="OGC92623.1"/>
    <property type="molecule type" value="Genomic_DNA"/>
</dbReference>
<reference evidence="10 11" key="1">
    <citation type="journal article" date="2016" name="Nat. Commun.">
        <title>Thousands of microbial genomes shed light on interconnected biogeochemical processes in an aquifer system.</title>
        <authorList>
            <person name="Anantharaman K."/>
            <person name="Brown C.T."/>
            <person name="Hug L.A."/>
            <person name="Sharon I."/>
            <person name="Castelle C.J."/>
            <person name="Probst A.J."/>
            <person name="Thomas B.C."/>
            <person name="Singh A."/>
            <person name="Wilkins M.J."/>
            <person name="Karaoz U."/>
            <person name="Brodie E.L."/>
            <person name="Williams K.H."/>
            <person name="Hubbard S.S."/>
            <person name="Banfield J.F."/>
        </authorList>
    </citation>
    <scope>NUCLEOTIDE SEQUENCE [LARGE SCALE GENOMIC DNA]</scope>
</reference>
<accession>A0A1F4YHC2</accession>
<dbReference type="PANTHER" id="PTHR33908">
    <property type="entry name" value="MANNOSYLTRANSFERASE YKCB-RELATED"/>
    <property type="match status" value="1"/>
</dbReference>
<evidence type="ECO:0000256" key="1">
    <source>
        <dbReference type="ARBA" id="ARBA00004651"/>
    </source>
</evidence>
<evidence type="ECO:0000256" key="8">
    <source>
        <dbReference type="SAM" id="Phobius"/>
    </source>
</evidence>
<feature type="domain" description="Glycosyltransferase RgtA/B/C/D-like" evidence="9">
    <location>
        <begin position="55"/>
        <end position="206"/>
    </location>
</feature>
<dbReference type="AlphaFoldDB" id="A0A1F4YHC2"/>
<evidence type="ECO:0000313" key="11">
    <source>
        <dbReference type="Proteomes" id="UP000178176"/>
    </source>
</evidence>